<gene>
    <name evidence="2" type="ORF">GGR31_001169</name>
</gene>
<name>A0ABU1K7L7_9FLAO</name>
<dbReference type="RefSeq" id="WP_309727442.1">
    <property type="nucleotide sequence ID" value="NZ_JAVDQA010000002.1"/>
</dbReference>
<feature type="chain" id="PRO_5047060542" evidence="1">
    <location>
        <begin position="21"/>
        <end position="336"/>
    </location>
</feature>
<reference evidence="2 3" key="1">
    <citation type="submission" date="2023-07" db="EMBL/GenBank/DDBJ databases">
        <title>Genomic Encyclopedia of Type Strains, Phase IV (KMG-IV): sequencing the most valuable type-strain genomes for metagenomic binning, comparative biology and taxonomic classification.</title>
        <authorList>
            <person name="Goeker M."/>
        </authorList>
    </citation>
    <scope>NUCLEOTIDE SEQUENCE [LARGE SCALE GENOMIC DNA]</scope>
    <source>
        <strain evidence="2 3">DSM 102814</strain>
    </source>
</reference>
<feature type="signal peptide" evidence="1">
    <location>
        <begin position="1"/>
        <end position="20"/>
    </location>
</feature>
<dbReference type="InterPro" id="IPR005901">
    <property type="entry name" value="GLPGLI"/>
</dbReference>
<proteinExistence type="predicted"/>
<sequence>MHHSKILLFFGLFFITFCNAQQDTIRGIIEYKAYVSIYLVETNTSSKFNKVSVSKYGNEVEKKTSEISKNPYHLYFNSYESLYNLGSKLPENISEKAMNMQKGVHKSSGFSANATDKYGRLFYRNFKTKEVYFKMPKAITDAYVVKDNWLEINWKIYEEHKEILGYKVQKAEGYFRGRKYIVWFTKEISYPYGPWKLFGLPGVILESYDSKLNKGLIAERICYPCEKNNFKQEIKKPEEKIIRTIKEHVYLMDHGSLAIGKKMSDTFKEIGSKGDFVILKNDTLSLSDIKKLRNFSPEVQYEWESFPGDTPVPNEFKKTDFLKNSLNEVELNNTEK</sequence>
<comment type="caution">
    <text evidence="2">The sequence shown here is derived from an EMBL/GenBank/DDBJ whole genome shotgun (WGS) entry which is preliminary data.</text>
</comment>
<evidence type="ECO:0000313" key="2">
    <source>
        <dbReference type="EMBL" id="MDR6300538.1"/>
    </source>
</evidence>
<dbReference type="Proteomes" id="UP001257659">
    <property type="component" value="Unassembled WGS sequence"/>
</dbReference>
<protein>
    <submittedName>
        <fullName evidence="2">GLPGLI family protein</fullName>
    </submittedName>
</protein>
<keyword evidence="1" id="KW-0732">Signal</keyword>
<evidence type="ECO:0000313" key="3">
    <source>
        <dbReference type="Proteomes" id="UP001257659"/>
    </source>
</evidence>
<dbReference type="EMBL" id="JAVDQA010000002">
    <property type="protein sequence ID" value="MDR6300538.1"/>
    <property type="molecule type" value="Genomic_DNA"/>
</dbReference>
<keyword evidence="3" id="KW-1185">Reference proteome</keyword>
<evidence type="ECO:0000256" key="1">
    <source>
        <dbReference type="SAM" id="SignalP"/>
    </source>
</evidence>
<accession>A0ABU1K7L7</accession>
<dbReference type="NCBIfam" id="TIGR01200">
    <property type="entry name" value="GLPGLI"/>
    <property type="match status" value="1"/>
</dbReference>
<organism evidence="2 3">
    <name type="scientific">Mesonia maritima</name>
    <dbReference type="NCBI Taxonomy" id="1793873"/>
    <lineage>
        <taxon>Bacteria</taxon>
        <taxon>Pseudomonadati</taxon>
        <taxon>Bacteroidota</taxon>
        <taxon>Flavobacteriia</taxon>
        <taxon>Flavobacteriales</taxon>
        <taxon>Flavobacteriaceae</taxon>
        <taxon>Mesonia</taxon>
    </lineage>
</organism>